<keyword evidence="3 4" id="KW-0732">Signal</keyword>
<feature type="signal peptide" evidence="4">
    <location>
        <begin position="1"/>
        <end position="18"/>
    </location>
</feature>
<reference evidence="6 7" key="1">
    <citation type="submission" date="2020-03" db="EMBL/GenBank/DDBJ databases">
        <title>Complete genome sequence of Shewanella sp.</title>
        <authorList>
            <person name="Kim Y.-S."/>
            <person name="Kim S.-J."/>
            <person name="Jung H.-K."/>
            <person name="Kim K.-H."/>
        </authorList>
    </citation>
    <scope>NUCLEOTIDE SEQUENCE [LARGE SCALE GENOMIC DNA]</scope>
    <source>
        <strain evidence="6 7">PN3F2</strain>
    </source>
</reference>
<feature type="domain" description="SsuA/THI5-like" evidence="5">
    <location>
        <begin position="46"/>
        <end position="253"/>
    </location>
</feature>
<dbReference type="PANTHER" id="PTHR30024">
    <property type="entry name" value="ALIPHATIC SULFONATES-BINDING PROTEIN-RELATED"/>
    <property type="match status" value="1"/>
</dbReference>
<name>A0A6G9QGI0_9GAMM</name>
<sequence>MKLFYVALMILLVGCQPANETKNVEHIVSDDTSNTFTIAVSNTPLSSPIFVAHHLGLFKQHKVNVILQRENGGVKCFDELAAGNVDFATSSETVAAFNSFYRNDFAIMTSFVESDNDVKLLTLSPQKYQNLANIEGAKVGVVKGSASEFFFDSVLMLHHMQHINVERVYLSSTELIPALLANQVDIVSAWEPSGYELYKEIGLHNQIMRTKGLYNLSFNLIRLKTNPIDEKSMQNILNALNEAIDYMHQNPQKTQQIMSKILEIDRAQLSYLWPDYTFRLSLSNALVSNIQSQLQWAIDRNLAPQDNRIDIRMIIDRRLFESAIKQHQGEH</sequence>
<evidence type="ECO:0000259" key="5">
    <source>
        <dbReference type="Pfam" id="PF09084"/>
    </source>
</evidence>
<evidence type="ECO:0000256" key="4">
    <source>
        <dbReference type="SAM" id="SignalP"/>
    </source>
</evidence>
<dbReference type="Pfam" id="PF09084">
    <property type="entry name" value="NMT1"/>
    <property type="match status" value="1"/>
</dbReference>
<dbReference type="SUPFAM" id="SSF53850">
    <property type="entry name" value="Periplasmic binding protein-like II"/>
    <property type="match status" value="1"/>
</dbReference>
<evidence type="ECO:0000313" key="7">
    <source>
        <dbReference type="Proteomes" id="UP000502608"/>
    </source>
</evidence>
<dbReference type="Gene3D" id="3.40.190.10">
    <property type="entry name" value="Periplasmic binding protein-like II"/>
    <property type="match status" value="3"/>
</dbReference>
<dbReference type="EMBL" id="CP050313">
    <property type="protein sequence ID" value="QIR13498.1"/>
    <property type="molecule type" value="Genomic_DNA"/>
</dbReference>
<comment type="subcellular location">
    <subcellularLocation>
        <location evidence="1">Periplasm</location>
    </subcellularLocation>
</comment>
<evidence type="ECO:0000313" key="6">
    <source>
        <dbReference type="EMBL" id="QIR13498.1"/>
    </source>
</evidence>
<dbReference type="AlphaFoldDB" id="A0A6G9QGI0"/>
<dbReference type="KEGG" id="saes:HBH39_02430"/>
<dbReference type="InterPro" id="IPR015168">
    <property type="entry name" value="SsuA/THI5"/>
</dbReference>
<accession>A0A6G9QGI0</accession>
<dbReference type="GO" id="GO:0042918">
    <property type="term" value="P:alkanesulfonate transmembrane transport"/>
    <property type="evidence" value="ECO:0007669"/>
    <property type="project" value="TreeGrafter"/>
</dbReference>
<dbReference type="PROSITE" id="PS51257">
    <property type="entry name" value="PROKAR_LIPOPROTEIN"/>
    <property type="match status" value="1"/>
</dbReference>
<feature type="chain" id="PRO_5026004867" evidence="4">
    <location>
        <begin position="19"/>
        <end position="331"/>
    </location>
</feature>
<organism evidence="6 7">
    <name type="scientific">Shewanella aestuarii</name>
    <dbReference type="NCBI Taxonomy" id="1028752"/>
    <lineage>
        <taxon>Bacteria</taxon>
        <taxon>Pseudomonadati</taxon>
        <taxon>Pseudomonadota</taxon>
        <taxon>Gammaproteobacteria</taxon>
        <taxon>Alteromonadales</taxon>
        <taxon>Shewanellaceae</taxon>
        <taxon>Shewanella</taxon>
    </lineage>
</organism>
<dbReference type="Proteomes" id="UP000502608">
    <property type="component" value="Chromosome"/>
</dbReference>
<evidence type="ECO:0000256" key="1">
    <source>
        <dbReference type="ARBA" id="ARBA00004418"/>
    </source>
</evidence>
<comment type="similarity">
    <text evidence="2">Belongs to the bacterial solute-binding protein SsuA/TauA family.</text>
</comment>
<evidence type="ECO:0000256" key="2">
    <source>
        <dbReference type="ARBA" id="ARBA00010742"/>
    </source>
</evidence>
<dbReference type="GO" id="GO:0042597">
    <property type="term" value="C:periplasmic space"/>
    <property type="evidence" value="ECO:0007669"/>
    <property type="project" value="UniProtKB-SubCell"/>
</dbReference>
<dbReference type="PANTHER" id="PTHR30024:SF47">
    <property type="entry name" value="TAURINE-BINDING PERIPLASMIC PROTEIN"/>
    <property type="match status" value="1"/>
</dbReference>
<gene>
    <name evidence="6" type="ORF">HBH39_02430</name>
</gene>
<evidence type="ECO:0000256" key="3">
    <source>
        <dbReference type="ARBA" id="ARBA00022729"/>
    </source>
</evidence>
<protein>
    <submittedName>
        <fullName evidence="6">ABC transporter substrate-binding protein</fullName>
    </submittedName>
</protein>
<dbReference type="RefSeq" id="WP_167675283.1">
    <property type="nucleotide sequence ID" value="NZ_CP050313.1"/>
</dbReference>
<keyword evidence="7" id="KW-1185">Reference proteome</keyword>
<proteinExistence type="inferred from homology"/>